<dbReference type="InterPro" id="IPR034746">
    <property type="entry name" value="POTRA"/>
</dbReference>
<dbReference type="InterPro" id="IPR000184">
    <property type="entry name" value="Bac_surfAg_D15"/>
</dbReference>
<evidence type="ECO:0000313" key="7">
    <source>
        <dbReference type="EMBL" id="ACZ07139.1"/>
    </source>
</evidence>
<dbReference type="AlphaFoldDB" id="D1AKX3"/>
<evidence type="ECO:0000256" key="5">
    <source>
        <dbReference type="ARBA" id="ARBA00023237"/>
    </source>
</evidence>
<name>D1AKX3_SEBTE</name>
<dbReference type="InterPro" id="IPR010827">
    <property type="entry name" value="BamA/TamA_POTRA"/>
</dbReference>
<dbReference type="GO" id="GO:0019867">
    <property type="term" value="C:outer membrane"/>
    <property type="evidence" value="ECO:0007669"/>
    <property type="project" value="InterPro"/>
</dbReference>
<evidence type="ECO:0000256" key="1">
    <source>
        <dbReference type="ARBA" id="ARBA00004370"/>
    </source>
</evidence>
<evidence type="ECO:0000256" key="2">
    <source>
        <dbReference type="ARBA" id="ARBA00022692"/>
    </source>
</evidence>
<reference evidence="7 8" key="2">
    <citation type="journal article" date="2010" name="Stand. Genomic Sci.">
        <title>Complete genome sequence of Sebaldella termitidis type strain (NCTC 11300).</title>
        <authorList>
            <person name="Harmon-Smith M."/>
            <person name="Celia L."/>
            <person name="Chertkov O."/>
            <person name="Lapidus A."/>
            <person name="Copeland A."/>
            <person name="Glavina Del Rio T."/>
            <person name="Nolan M."/>
            <person name="Lucas S."/>
            <person name="Tice H."/>
            <person name="Cheng J.F."/>
            <person name="Han C."/>
            <person name="Detter J.C."/>
            <person name="Bruce D."/>
            <person name="Goodwin L."/>
            <person name="Pitluck S."/>
            <person name="Pati A."/>
            <person name="Liolios K."/>
            <person name="Ivanova N."/>
            <person name="Mavromatis K."/>
            <person name="Mikhailova N."/>
            <person name="Chen A."/>
            <person name="Palaniappan K."/>
            <person name="Land M."/>
            <person name="Hauser L."/>
            <person name="Chang Y.J."/>
            <person name="Jeffries C.D."/>
            <person name="Brettin T."/>
            <person name="Goker M."/>
            <person name="Beck B."/>
            <person name="Bristow J."/>
            <person name="Eisen J.A."/>
            <person name="Markowitz V."/>
            <person name="Hugenholtz P."/>
            <person name="Kyrpides N.C."/>
            <person name="Klenk H.P."/>
            <person name="Chen F."/>
        </authorList>
    </citation>
    <scope>NUCLEOTIDE SEQUENCE [LARGE SCALE GENOMIC DNA]</scope>
    <source>
        <strain evidence="8">ATCC 33386 / NCTC 11300</strain>
    </source>
</reference>
<dbReference type="RefSeq" id="WP_012859738.1">
    <property type="nucleotide sequence ID" value="NC_013517.1"/>
</dbReference>
<accession>D1AKX3</accession>
<proteinExistence type="predicted"/>
<evidence type="ECO:0000259" key="6">
    <source>
        <dbReference type="PROSITE" id="PS51779"/>
    </source>
</evidence>
<feature type="domain" description="POTRA" evidence="6">
    <location>
        <begin position="123"/>
        <end position="195"/>
    </location>
</feature>
<dbReference type="STRING" id="526218.Sterm_0254"/>
<evidence type="ECO:0000256" key="4">
    <source>
        <dbReference type="ARBA" id="ARBA00023136"/>
    </source>
</evidence>
<dbReference type="KEGG" id="str:Sterm_0254"/>
<keyword evidence="4" id="KW-0472">Membrane</keyword>
<dbReference type="HOGENOM" id="CLU_007664_4_1_0"/>
<gene>
    <name evidence="7" type="ordered locus">Sterm_0254</name>
</gene>
<feature type="domain" description="POTRA" evidence="6">
    <location>
        <begin position="196"/>
        <end position="270"/>
    </location>
</feature>
<dbReference type="eggNOG" id="COG4775">
    <property type="taxonomic scope" value="Bacteria"/>
</dbReference>
<dbReference type="Pfam" id="PF01103">
    <property type="entry name" value="Omp85"/>
    <property type="match status" value="1"/>
</dbReference>
<dbReference type="Proteomes" id="UP000000845">
    <property type="component" value="Chromosome"/>
</dbReference>
<keyword evidence="5" id="KW-0998">Cell outer membrane</keyword>
<feature type="domain" description="POTRA" evidence="6">
    <location>
        <begin position="30"/>
        <end position="101"/>
    </location>
</feature>
<keyword evidence="8" id="KW-1185">Reference proteome</keyword>
<dbReference type="PANTHER" id="PTHR12815:SF47">
    <property type="entry name" value="TRANSLOCATION AND ASSEMBLY MODULE SUBUNIT TAMA"/>
    <property type="match status" value="1"/>
</dbReference>
<protein>
    <submittedName>
        <fullName evidence="7">Surface antigen (D15)</fullName>
    </submittedName>
</protein>
<evidence type="ECO:0000313" key="8">
    <source>
        <dbReference type="Proteomes" id="UP000000845"/>
    </source>
</evidence>
<dbReference type="PANTHER" id="PTHR12815">
    <property type="entry name" value="SORTING AND ASSEMBLY MACHINERY SAMM50 PROTEIN FAMILY MEMBER"/>
    <property type="match status" value="1"/>
</dbReference>
<organism evidence="7 8">
    <name type="scientific">Sebaldella termitidis (strain ATCC 33386 / NCTC 11300)</name>
    <dbReference type="NCBI Taxonomy" id="526218"/>
    <lineage>
        <taxon>Bacteria</taxon>
        <taxon>Fusobacteriati</taxon>
        <taxon>Fusobacteriota</taxon>
        <taxon>Fusobacteriia</taxon>
        <taxon>Fusobacteriales</taxon>
        <taxon>Leptotrichiaceae</taxon>
        <taxon>Sebaldella</taxon>
    </lineage>
</organism>
<sequence length="683" mass="77764">MKGKLSSIIIVMVILILATFNIQAAENNELRVRNILISNLRELPRELVMSKLKIREGETYSTKKISDTYLALRELPYINDANFYTQVEGDNIDIRIEVDEMPNALEIAKREESREELSKKTEFIISNVSITGLQSLKEADFIKDIPLKTGEFFVPQDAIDGASKLFNSGYFSSVEPKVVRGADNTISIEYVVEENPRVNNITIEGNTIFTEAELLSALEVKKGDILNIEKMDPSKNGVIKKYQDSGYTLARIDDMKLDDSGNVRIILSEGTIEAIEYRKIGKKREGERRTPKSTDLRTQDYILERETRMKVGEIFQRDKMEQTIRNIYRTGLFTSIQPNFKPSATDPNGRIIEMEAEERPAASINGNISYGTSVGFLGGINYTDSNFLGRAQEFKAAIEISDEGDQTYEISIFDPWIRGTERLQAGASIYYRQTEDDDANGTDLYKVKRYGTRWTLGQGLNDDIYVRGAIRYEDVKEYYRSGAKRDDYDLVAFTPTITYDTRNNRFSPQKGLYLSLSDEIGKIVSDHRSYNQFEIDLRAYHRTFFKDKNTMAYRAVWGTTGSETPEALRFKMGGADSIRGYDYGDFEGYNEFYFNVENRTQVTNSIQVVAFFDIGNAWQTNDKKPDRDGADKFKDLKSGAGIGVRILTPVGPLKFDYAWPLDIAPGDSKKDNGKFYFNFGPSW</sequence>
<keyword evidence="3" id="KW-0732">Signal</keyword>
<dbReference type="Gene3D" id="3.10.20.310">
    <property type="entry name" value="membrane protein fhac"/>
    <property type="match status" value="4"/>
</dbReference>
<dbReference type="PROSITE" id="PS51779">
    <property type="entry name" value="POTRA"/>
    <property type="match status" value="3"/>
</dbReference>
<dbReference type="Pfam" id="PF07244">
    <property type="entry name" value="POTRA"/>
    <property type="match status" value="4"/>
</dbReference>
<comment type="subcellular location">
    <subcellularLocation>
        <location evidence="1">Membrane</location>
    </subcellularLocation>
</comment>
<evidence type="ECO:0000256" key="3">
    <source>
        <dbReference type="ARBA" id="ARBA00022729"/>
    </source>
</evidence>
<keyword evidence="2" id="KW-0812">Transmembrane</keyword>
<dbReference type="Gene3D" id="2.40.160.50">
    <property type="entry name" value="membrane protein fhac: a member of the omp85/tpsb transporter family"/>
    <property type="match status" value="1"/>
</dbReference>
<reference evidence="8" key="1">
    <citation type="submission" date="2009-09" db="EMBL/GenBank/DDBJ databases">
        <title>The complete chromosome of Sebaldella termitidis ATCC 33386.</title>
        <authorList>
            <consortium name="US DOE Joint Genome Institute (JGI-PGF)"/>
            <person name="Lucas S."/>
            <person name="Copeland A."/>
            <person name="Lapidus A."/>
            <person name="Glavina del Rio T."/>
            <person name="Dalin E."/>
            <person name="Tice H."/>
            <person name="Bruce D."/>
            <person name="Goodwin L."/>
            <person name="Pitluck S."/>
            <person name="Kyrpides N."/>
            <person name="Mavromatis K."/>
            <person name="Ivanova N."/>
            <person name="Mikhailova N."/>
            <person name="Sims D."/>
            <person name="Meincke L."/>
            <person name="Brettin T."/>
            <person name="Detter J.C."/>
            <person name="Han C."/>
            <person name="Larimer F."/>
            <person name="Land M."/>
            <person name="Hauser L."/>
            <person name="Markowitz V."/>
            <person name="Cheng J.F."/>
            <person name="Hugenholtz P."/>
            <person name="Woyke T."/>
            <person name="Wu D."/>
            <person name="Eisen J.A."/>
        </authorList>
    </citation>
    <scope>NUCLEOTIDE SEQUENCE [LARGE SCALE GENOMIC DNA]</scope>
    <source>
        <strain evidence="8">ATCC 33386 / NCTC 11300</strain>
    </source>
</reference>
<dbReference type="EMBL" id="CP001739">
    <property type="protein sequence ID" value="ACZ07139.1"/>
    <property type="molecule type" value="Genomic_DNA"/>
</dbReference>
<dbReference type="InterPro" id="IPR039910">
    <property type="entry name" value="D15-like"/>
</dbReference>